<evidence type="ECO:0000256" key="1">
    <source>
        <dbReference type="ARBA" id="ARBA00004651"/>
    </source>
</evidence>
<comment type="caution">
    <text evidence="10">The sequence shown here is derived from an EMBL/GenBank/DDBJ whole genome shotgun (WGS) entry which is preliminary data.</text>
</comment>
<keyword evidence="4 7" id="KW-1133">Transmembrane helix</keyword>
<dbReference type="PANTHER" id="PTHR30619:SF1">
    <property type="entry name" value="RECOMBINATION PROTEIN 2"/>
    <property type="match status" value="1"/>
</dbReference>
<dbReference type="Proteomes" id="UP001166571">
    <property type="component" value="Unassembled WGS sequence"/>
</dbReference>
<evidence type="ECO:0000256" key="5">
    <source>
        <dbReference type="ARBA" id="ARBA00023136"/>
    </source>
</evidence>
<name>A0ABS7MDH0_9SPHN</name>
<evidence type="ECO:0000256" key="6">
    <source>
        <dbReference type="SAM" id="MobiDB-lite"/>
    </source>
</evidence>
<feature type="transmembrane region" description="Helical" evidence="7">
    <location>
        <begin position="532"/>
        <end position="548"/>
    </location>
</feature>
<dbReference type="NCBIfam" id="TIGR00360">
    <property type="entry name" value="ComEC_N-term"/>
    <property type="match status" value="1"/>
</dbReference>
<accession>A0ABS7MDH0</accession>
<dbReference type="EMBL" id="JAILXK010000001">
    <property type="protein sequence ID" value="MBY4637061.1"/>
    <property type="molecule type" value="Genomic_DNA"/>
</dbReference>
<keyword evidence="5 7" id="KW-0472">Membrane</keyword>
<feature type="transmembrane region" description="Helical" evidence="7">
    <location>
        <begin position="501"/>
        <end position="525"/>
    </location>
</feature>
<feature type="transmembrane region" description="Helical" evidence="7">
    <location>
        <begin position="351"/>
        <end position="366"/>
    </location>
</feature>
<evidence type="ECO:0000256" key="7">
    <source>
        <dbReference type="SAM" id="Phobius"/>
    </source>
</evidence>
<keyword evidence="11" id="KW-1185">Reference proteome</keyword>
<protein>
    <submittedName>
        <fullName evidence="10">ComEC family competence protein</fullName>
    </submittedName>
</protein>
<dbReference type="InterPro" id="IPR052159">
    <property type="entry name" value="Competence_DNA_uptake"/>
</dbReference>
<evidence type="ECO:0000256" key="4">
    <source>
        <dbReference type="ARBA" id="ARBA00022989"/>
    </source>
</evidence>
<dbReference type="Pfam" id="PF13567">
    <property type="entry name" value="DUF4131"/>
    <property type="match status" value="1"/>
</dbReference>
<feature type="transmembrane region" description="Helical" evidence="7">
    <location>
        <begin position="301"/>
        <end position="323"/>
    </location>
</feature>
<evidence type="ECO:0000259" key="8">
    <source>
        <dbReference type="Pfam" id="PF03772"/>
    </source>
</evidence>
<feature type="transmembrane region" description="Helical" evidence="7">
    <location>
        <begin position="60"/>
        <end position="79"/>
    </location>
</feature>
<comment type="subcellular location">
    <subcellularLocation>
        <location evidence="1">Cell membrane</location>
        <topology evidence="1">Multi-pass membrane protein</topology>
    </subcellularLocation>
</comment>
<proteinExistence type="predicted"/>
<feature type="transmembrane region" description="Helical" evidence="7">
    <location>
        <begin position="439"/>
        <end position="458"/>
    </location>
</feature>
<evidence type="ECO:0000256" key="2">
    <source>
        <dbReference type="ARBA" id="ARBA00022475"/>
    </source>
</evidence>
<evidence type="ECO:0000256" key="3">
    <source>
        <dbReference type="ARBA" id="ARBA00022692"/>
    </source>
</evidence>
<evidence type="ECO:0000313" key="10">
    <source>
        <dbReference type="EMBL" id="MBY4637061.1"/>
    </source>
</evidence>
<keyword evidence="3 7" id="KW-0812">Transmembrane</keyword>
<evidence type="ECO:0000313" key="11">
    <source>
        <dbReference type="Proteomes" id="UP001166571"/>
    </source>
</evidence>
<feature type="region of interest" description="Disordered" evidence="6">
    <location>
        <begin position="698"/>
        <end position="720"/>
    </location>
</feature>
<dbReference type="InterPro" id="IPR004477">
    <property type="entry name" value="ComEC_N"/>
</dbReference>
<organism evidence="10 11">
    <name type="scientific">Sphingopyxis jiangsuensis</name>
    <dbReference type="NCBI Taxonomy" id="2871171"/>
    <lineage>
        <taxon>Bacteria</taxon>
        <taxon>Pseudomonadati</taxon>
        <taxon>Pseudomonadota</taxon>
        <taxon>Alphaproteobacteria</taxon>
        <taxon>Sphingomonadales</taxon>
        <taxon>Sphingomonadaceae</taxon>
        <taxon>Sphingopyxis</taxon>
    </lineage>
</organism>
<feature type="transmembrane region" description="Helical" evidence="7">
    <location>
        <begin position="410"/>
        <end position="433"/>
    </location>
</feature>
<feature type="transmembrane region" description="Helical" evidence="7">
    <location>
        <begin position="329"/>
        <end position="346"/>
    </location>
</feature>
<dbReference type="Pfam" id="PF03772">
    <property type="entry name" value="Competence"/>
    <property type="match status" value="1"/>
</dbReference>
<keyword evidence="2" id="KW-1003">Cell membrane</keyword>
<feature type="transmembrane region" description="Helical" evidence="7">
    <location>
        <begin position="36"/>
        <end position="54"/>
    </location>
</feature>
<feature type="domain" description="ComEC/Rec2-related protein" evidence="8">
    <location>
        <begin position="246"/>
        <end position="527"/>
    </location>
</feature>
<dbReference type="RefSeq" id="WP_222136291.1">
    <property type="nucleotide sequence ID" value="NZ_JAILXK010000001.1"/>
</dbReference>
<reference evidence="10" key="1">
    <citation type="submission" date="2021-08" db="EMBL/GenBank/DDBJ databases">
        <title>Sphingopyxis panaciterrulae sp. nov., isolated from the surface water of the Yellow Sea.</title>
        <authorList>
            <person name="Gao Z."/>
            <person name="Zhang D."/>
            <person name="Zhang A."/>
        </authorList>
    </citation>
    <scope>NUCLEOTIDE SEQUENCE</scope>
    <source>
        <strain evidence="10">XHP0097</strain>
    </source>
</reference>
<feature type="domain" description="DUF4131" evidence="9">
    <location>
        <begin position="62"/>
        <end position="208"/>
    </location>
</feature>
<sequence>MATRQLQISFGPLRFPAFFRLFDAIEARLEAERERVALWLPVALGGGIAAWFALPGEMHWTGALLILCAVALSGYAIGWHRRAGRAMTIAAATAAMGLLLIWTRAWWIAAPVLAQPVATEFSAEIERVEPLPARGQMRLVVRPHARTDLPPRVRLTLRTEQGAGLVAGEHIGVRARLMPPPVAALPGGYDFAQRAWFDRIGAVGTVLGPVARAPDAGARGAPLRARLSAHVQSRVPGSAGGIAAALVSGDRGAISDADAEAMRRSGLAHLLSISGLHVTAVVGFTMLLLMRLLALSERLALRGVVMVASAAGAALAGVGYTWLTGAEVPTIRSCIAALLVLGAFLLGREAITLRLVAAGALLVLLWRPEALAGPSFQLSFAAVTAIIALHENRRVQAFLARREEPWVLRFGRGVVGLLLTGLIVEATLAPIALFHFHKAGLYGALANVIAIPLTTFVIMPAEALALLFDSVGAGAPFWWVADHALRGLIALAHAVADAPGAVATLPVFPSWGFGVTIFGGLWALLWRTGWRWAGVPLALTGMAVLLMQPRPDLLVTGDGRHIAAAMPNGDYALLRDRAGEYVRDSLSEAAGYDLPFAAIADNDAATCNRDFCHWEQGGEGAGRRTILASRGRDRIEGAEMAAACAAADVVISERWLPRECVARWLTIDRDSLETSGGLAIYLGAEPRVATALRPGDRHPWRIPHQLSGNDEAVPTDGPAR</sequence>
<dbReference type="InterPro" id="IPR025405">
    <property type="entry name" value="DUF4131"/>
</dbReference>
<feature type="transmembrane region" description="Helical" evidence="7">
    <location>
        <begin position="86"/>
        <end position="107"/>
    </location>
</feature>
<evidence type="ECO:0000259" key="9">
    <source>
        <dbReference type="Pfam" id="PF13567"/>
    </source>
</evidence>
<dbReference type="PANTHER" id="PTHR30619">
    <property type="entry name" value="DNA INTERNALIZATION/COMPETENCE PROTEIN COMEC/REC2"/>
    <property type="match status" value="1"/>
</dbReference>
<feature type="transmembrane region" description="Helical" evidence="7">
    <location>
        <begin position="267"/>
        <end position="289"/>
    </location>
</feature>
<gene>
    <name evidence="10" type="ORF">K5P26_07920</name>
</gene>